<accession>A0ABY4L7F2</accession>
<gene>
    <name evidence="2" type="ORF">FOF52_18245</name>
</gene>
<feature type="transmembrane region" description="Helical" evidence="1">
    <location>
        <begin position="6"/>
        <end position="33"/>
    </location>
</feature>
<evidence type="ECO:0000313" key="2">
    <source>
        <dbReference type="EMBL" id="UPT23608.1"/>
    </source>
</evidence>
<reference evidence="2 3" key="1">
    <citation type="submission" date="2020-04" db="EMBL/GenBank/DDBJ databases">
        <title>Thermobifida alba genome sequencing and assembly.</title>
        <authorList>
            <person name="Luzics S."/>
            <person name="Horvath B."/>
            <person name="Nagy I."/>
            <person name="Toth A."/>
            <person name="Nagy I."/>
            <person name="Kukolya J."/>
        </authorList>
    </citation>
    <scope>NUCLEOTIDE SEQUENCE [LARGE SCALE GENOMIC DNA]</scope>
    <source>
        <strain evidence="2 3">DSM 43795</strain>
    </source>
</reference>
<name>A0ABY4L7F2_THEAE</name>
<evidence type="ECO:0008006" key="4">
    <source>
        <dbReference type="Google" id="ProtNLM"/>
    </source>
</evidence>
<keyword evidence="3" id="KW-1185">Reference proteome</keyword>
<keyword evidence="1" id="KW-0812">Transmembrane</keyword>
<protein>
    <recommendedName>
        <fullName evidence="4">SHOCT domain-containing protein</fullName>
    </recommendedName>
</protein>
<sequence>MGGVEFGLLLMALLGVVVPVGVILAVVAVLWHAQRSAERQVRSPEYRKRRWLESDSLVQDLDRRLAEGEIDRREYERLRARYRVEAHRASGA</sequence>
<proteinExistence type="predicted"/>
<dbReference type="Proteomes" id="UP000832041">
    <property type="component" value="Chromosome"/>
</dbReference>
<dbReference type="EMBL" id="CP051627">
    <property type="protein sequence ID" value="UPT23608.1"/>
    <property type="molecule type" value="Genomic_DNA"/>
</dbReference>
<evidence type="ECO:0000256" key="1">
    <source>
        <dbReference type="SAM" id="Phobius"/>
    </source>
</evidence>
<evidence type="ECO:0000313" key="3">
    <source>
        <dbReference type="Proteomes" id="UP000832041"/>
    </source>
</evidence>
<organism evidence="2 3">
    <name type="scientific">Thermobifida alba</name>
    <name type="common">Thermomonospora alba</name>
    <dbReference type="NCBI Taxonomy" id="53522"/>
    <lineage>
        <taxon>Bacteria</taxon>
        <taxon>Bacillati</taxon>
        <taxon>Actinomycetota</taxon>
        <taxon>Actinomycetes</taxon>
        <taxon>Streptosporangiales</taxon>
        <taxon>Nocardiopsidaceae</taxon>
        <taxon>Thermobifida</taxon>
    </lineage>
</organism>
<keyword evidence="1" id="KW-0472">Membrane</keyword>
<keyword evidence="1" id="KW-1133">Transmembrane helix</keyword>